<protein>
    <recommendedName>
        <fullName evidence="2">FIMAH domain-containing protein</fullName>
    </recommendedName>
</protein>
<keyword evidence="1" id="KW-0732">Signal</keyword>
<dbReference type="SUPFAM" id="SSF63829">
    <property type="entry name" value="Calcium-dependent phosphotriesterase"/>
    <property type="match status" value="1"/>
</dbReference>
<dbReference type="InterPro" id="IPR054470">
    <property type="entry name" value="FIMAH_dom"/>
</dbReference>
<name>A0A927CLD4_9BACL</name>
<comment type="caution">
    <text evidence="3">The sequence shown here is derived from an EMBL/GenBank/DDBJ whole genome shotgun (WGS) entry which is preliminary data.</text>
</comment>
<dbReference type="SUPFAM" id="SSF50969">
    <property type="entry name" value="YVTN repeat-like/Quinoprotein amine dehydrogenase"/>
    <property type="match status" value="1"/>
</dbReference>
<dbReference type="InterPro" id="IPR015943">
    <property type="entry name" value="WD40/YVTN_repeat-like_dom_sf"/>
</dbReference>
<feature type="signal peptide" evidence="1">
    <location>
        <begin position="1"/>
        <end position="28"/>
    </location>
</feature>
<dbReference type="InterPro" id="IPR051344">
    <property type="entry name" value="Vgb"/>
</dbReference>
<dbReference type="EMBL" id="JACXIY010000011">
    <property type="protein sequence ID" value="MBD2868718.1"/>
    <property type="molecule type" value="Genomic_DNA"/>
</dbReference>
<proteinExistence type="predicted"/>
<dbReference type="Proteomes" id="UP000632125">
    <property type="component" value="Unassembled WGS sequence"/>
</dbReference>
<dbReference type="RefSeq" id="WP_190860239.1">
    <property type="nucleotide sequence ID" value="NZ_JACXIY010000011.1"/>
</dbReference>
<dbReference type="Gene3D" id="2.130.10.10">
    <property type="entry name" value="YVTN repeat-like/Quinoprotein amine dehydrogenase"/>
    <property type="match status" value="1"/>
</dbReference>
<dbReference type="Pfam" id="PF22888">
    <property type="entry name" value="FIMAH"/>
    <property type="match status" value="1"/>
</dbReference>
<evidence type="ECO:0000256" key="1">
    <source>
        <dbReference type="SAM" id="SignalP"/>
    </source>
</evidence>
<dbReference type="Gene3D" id="2.60.120.260">
    <property type="entry name" value="Galactose-binding domain-like"/>
    <property type="match status" value="1"/>
</dbReference>
<dbReference type="PANTHER" id="PTHR40274">
    <property type="entry name" value="VIRGINIAMYCIN B LYASE"/>
    <property type="match status" value="1"/>
</dbReference>
<accession>A0A927CLD4</accession>
<sequence>MKKHFNYICAALCVALVWSLAGAGTAHARVDRSFGAPSAIGSPIQSIAIYDGTFGKEDGRDVIYTTVSGKPAIFQVIDLASRTVLRTYPLPGSESSWSHLTLPDGTVYIGGGGAGKLFSYSPAAKELKDLGGIGEGVAYGLSHDEKGRVYFGSYPNAKIGRYDPATGEMKDYGTVAPGQSYSRSTAYHDGYVYAGIGIQGSIVKLNVETGEKETIALPTHGGAVDTGMVNQLDAWGGYLVAGLSSAKSPLLFYDLASGEWSDRYHLNNKGIRLSHGKPGSGKAYFAQNNRIMELDLTTLDAVDTGIPYGTFLRGTAWIDFPGDPELPGSSLATVTFGGGVAYLNPETKTAKVIEYPVQGNPIPIQTLENGPDGKLYMSGYPGGRGASYSPETGETVSFPLGQAEGMGYLGDKLYMGVYPGAKIYELDTSKPLDASANPRHLFDVPHQDRPFKMIAGEGKLFIGTIPDYGVLGGSLTVYDPASGEPPAVYEDVVHHQSIVGLALKDGKLYGSTTVAGGLGIDPTEPAAKLFVWDVASGTKEKEWVPQIPGLAAAPKMIGGLSLGPDGLLWAAADGAIFAVDPATQQIVKSKVIYPGVTDYGRWRPIQMRWGADGYLYTTLAGQMTVIDPANLDSVALGAAELMTLGEDGHIYYADSTVLKKIGVAEGTGEIPVKVGLPIRNGSFDEQAEDGSIPGWSSLFNVTPNVSYGLSEERAATAPYALKLTDRSTTETVAVATEPIGVKPGTEYTASAKLFLQEGRTLASFNFYDAAGKQLDSKSLQITQGAGAWQTLEMKGIAPAGAAYARLVLFCSTYWMTTAYYDDASISYTVQATPDRLLASIGDWASEGAIGHSLSKKLENAVKQAVHQLEKGREKQAVKHFEDGLKHLEKTLPNEAAAAARAEIEAQLQAFVAEWSS</sequence>
<organism evidence="3 4">
    <name type="scientific">Paenibacillus arenilitoris</name>
    <dbReference type="NCBI Taxonomy" id="2772299"/>
    <lineage>
        <taxon>Bacteria</taxon>
        <taxon>Bacillati</taxon>
        <taxon>Bacillota</taxon>
        <taxon>Bacilli</taxon>
        <taxon>Bacillales</taxon>
        <taxon>Paenibacillaceae</taxon>
        <taxon>Paenibacillus</taxon>
    </lineage>
</organism>
<gene>
    <name evidence="3" type="ORF">IDH41_09010</name>
</gene>
<feature type="chain" id="PRO_5036933052" description="FIMAH domain-containing protein" evidence="1">
    <location>
        <begin position="29"/>
        <end position="916"/>
    </location>
</feature>
<reference evidence="3" key="1">
    <citation type="submission" date="2020-09" db="EMBL/GenBank/DDBJ databases">
        <title>A novel bacterium of genus Paenibacillus, isolated from South China Sea.</title>
        <authorList>
            <person name="Huang H."/>
            <person name="Mo K."/>
            <person name="Hu Y."/>
        </authorList>
    </citation>
    <scope>NUCLEOTIDE SEQUENCE</scope>
    <source>
        <strain evidence="3">IB182493</strain>
    </source>
</reference>
<keyword evidence="4" id="KW-1185">Reference proteome</keyword>
<evidence type="ECO:0000313" key="4">
    <source>
        <dbReference type="Proteomes" id="UP000632125"/>
    </source>
</evidence>
<evidence type="ECO:0000313" key="3">
    <source>
        <dbReference type="EMBL" id="MBD2868718.1"/>
    </source>
</evidence>
<dbReference type="AlphaFoldDB" id="A0A927CLD4"/>
<evidence type="ECO:0000259" key="2">
    <source>
        <dbReference type="Pfam" id="PF22888"/>
    </source>
</evidence>
<dbReference type="InterPro" id="IPR011044">
    <property type="entry name" value="Quino_amine_DH_bsu"/>
</dbReference>
<dbReference type="PANTHER" id="PTHR40274:SF3">
    <property type="entry name" value="VIRGINIAMYCIN B LYASE"/>
    <property type="match status" value="1"/>
</dbReference>
<feature type="domain" description="FIMAH" evidence="2">
    <location>
        <begin position="836"/>
        <end position="911"/>
    </location>
</feature>